<dbReference type="Pfam" id="PF13560">
    <property type="entry name" value="HTH_31"/>
    <property type="match status" value="1"/>
</dbReference>
<dbReference type="SMART" id="SM00530">
    <property type="entry name" value="HTH_XRE"/>
    <property type="match status" value="1"/>
</dbReference>
<dbReference type="Gene3D" id="1.10.260.40">
    <property type="entry name" value="lambda repressor-like DNA-binding domains"/>
    <property type="match status" value="1"/>
</dbReference>
<dbReference type="InterPro" id="IPR001387">
    <property type="entry name" value="Cro/C1-type_HTH"/>
</dbReference>
<evidence type="ECO:0000259" key="1">
    <source>
        <dbReference type="PROSITE" id="PS50943"/>
    </source>
</evidence>
<evidence type="ECO:0000313" key="2">
    <source>
        <dbReference type="EMBL" id="GAA2724022.1"/>
    </source>
</evidence>
<dbReference type="InterPro" id="IPR043917">
    <property type="entry name" value="DUF5753"/>
</dbReference>
<name>A0ABN3U3K9_9ACTN</name>
<dbReference type="PROSITE" id="PS50943">
    <property type="entry name" value="HTH_CROC1"/>
    <property type="match status" value="1"/>
</dbReference>
<gene>
    <name evidence="2" type="primary">whiJ_4</name>
    <name evidence="2" type="ORF">GCM10010315_52770</name>
</gene>
<protein>
    <submittedName>
        <fullName evidence="2">Transcriptional regulator WhiJ</fullName>
    </submittedName>
</protein>
<dbReference type="Proteomes" id="UP001500886">
    <property type="component" value="Unassembled WGS sequence"/>
</dbReference>
<accession>A0ABN3U3K9</accession>
<keyword evidence="3" id="KW-1185">Reference proteome</keyword>
<reference evidence="2 3" key="1">
    <citation type="journal article" date="2019" name="Int. J. Syst. Evol. Microbiol.">
        <title>The Global Catalogue of Microorganisms (GCM) 10K type strain sequencing project: providing services to taxonomists for standard genome sequencing and annotation.</title>
        <authorList>
            <consortium name="The Broad Institute Genomics Platform"/>
            <consortium name="The Broad Institute Genome Sequencing Center for Infectious Disease"/>
            <person name="Wu L."/>
            <person name="Ma J."/>
        </authorList>
    </citation>
    <scope>NUCLEOTIDE SEQUENCE [LARGE SCALE GENOMIC DNA]</scope>
    <source>
        <strain evidence="2 3">JCM 4542</strain>
    </source>
</reference>
<dbReference type="EMBL" id="BAAASL010000024">
    <property type="protein sequence ID" value="GAA2724022.1"/>
    <property type="molecule type" value="Genomic_DNA"/>
</dbReference>
<dbReference type="SUPFAM" id="SSF47413">
    <property type="entry name" value="lambda repressor-like DNA-binding domains"/>
    <property type="match status" value="1"/>
</dbReference>
<dbReference type="Pfam" id="PF19054">
    <property type="entry name" value="DUF5753"/>
    <property type="match status" value="1"/>
</dbReference>
<sequence length="283" mass="32064">MPPRNNPTARQARLGTELRKMRERAGLTAREAAAQLGVTPMRMSHIEIGRLGVSEERLRKFAMHYGCSDSAYIDALAELTGRQERGWWEKHQGLLPQRSLDLAALEWHASGIDGLQIVHIPGLLQTEAYTRAIFSHMPQEARPSNLDAIVDFRMRRQEVLDREDPPPYRAFIHEAALRMKVGDRNVVRQQLELIAARSERPGTTVRVVPFSAEGFVCMGYAMQYMAGGVPRLDTVQIDEVHGSVFLDAQEELERYRAVLRTVDRLALGVEASRDFVRSIAREH</sequence>
<dbReference type="RefSeq" id="WP_344438658.1">
    <property type="nucleotide sequence ID" value="NZ_BAAASL010000024.1"/>
</dbReference>
<feature type="domain" description="HTH cro/C1-type" evidence="1">
    <location>
        <begin position="18"/>
        <end position="73"/>
    </location>
</feature>
<organism evidence="2 3">
    <name type="scientific">Streptomyces luteosporeus</name>
    <dbReference type="NCBI Taxonomy" id="173856"/>
    <lineage>
        <taxon>Bacteria</taxon>
        <taxon>Bacillati</taxon>
        <taxon>Actinomycetota</taxon>
        <taxon>Actinomycetes</taxon>
        <taxon>Kitasatosporales</taxon>
        <taxon>Streptomycetaceae</taxon>
        <taxon>Streptomyces</taxon>
    </lineage>
</organism>
<comment type="caution">
    <text evidence="2">The sequence shown here is derived from an EMBL/GenBank/DDBJ whole genome shotgun (WGS) entry which is preliminary data.</text>
</comment>
<proteinExistence type="predicted"/>
<dbReference type="InterPro" id="IPR010982">
    <property type="entry name" value="Lambda_DNA-bd_dom_sf"/>
</dbReference>
<dbReference type="CDD" id="cd00093">
    <property type="entry name" value="HTH_XRE"/>
    <property type="match status" value="1"/>
</dbReference>
<evidence type="ECO:0000313" key="3">
    <source>
        <dbReference type="Proteomes" id="UP001500886"/>
    </source>
</evidence>